<dbReference type="EMBL" id="FQZG01000013">
    <property type="protein sequence ID" value="SHI74494.1"/>
    <property type="molecule type" value="Genomic_DNA"/>
</dbReference>
<keyword evidence="2" id="KW-0812">Transmembrane</keyword>
<evidence type="ECO:0000256" key="2">
    <source>
        <dbReference type="SAM" id="Phobius"/>
    </source>
</evidence>
<keyword evidence="2" id="KW-0472">Membrane</keyword>
<name>A0A1M6DME6_9ACTN</name>
<keyword evidence="4" id="KW-1185">Reference proteome</keyword>
<dbReference type="AlphaFoldDB" id="A0A1M6DME6"/>
<feature type="region of interest" description="Disordered" evidence="1">
    <location>
        <begin position="1"/>
        <end position="177"/>
    </location>
</feature>
<feature type="compositionally biased region" description="Polar residues" evidence="1">
    <location>
        <begin position="27"/>
        <end position="72"/>
    </location>
</feature>
<dbReference type="Proteomes" id="UP000184512">
    <property type="component" value="Unassembled WGS sequence"/>
</dbReference>
<feature type="compositionally biased region" description="Polar residues" evidence="1">
    <location>
        <begin position="1"/>
        <end position="16"/>
    </location>
</feature>
<evidence type="ECO:0000313" key="3">
    <source>
        <dbReference type="EMBL" id="SHI74494.1"/>
    </source>
</evidence>
<dbReference type="OrthoDB" id="3730712at2"/>
<evidence type="ECO:0000256" key="1">
    <source>
        <dbReference type="SAM" id="MobiDB-lite"/>
    </source>
</evidence>
<evidence type="ECO:0000313" key="4">
    <source>
        <dbReference type="Proteomes" id="UP000184512"/>
    </source>
</evidence>
<feature type="compositionally biased region" description="Polar residues" evidence="1">
    <location>
        <begin position="79"/>
        <end position="125"/>
    </location>
</feature>
<protein>
    <recommendedName>
        <fullName evidence="5">DUF4282 domain-containing protein</fullName>
    </recommendedName>
</protein>
<feature type="transmembrane region" description="Helical" evidence="2">
    <location>
        <begin position="210"/>
        <end position="235"/>
    </location>
</feature>
<dbReference type="RefSeq" id="WP_073186420.1">
    <property type="nucleotide sequence ID" value="NZ_FQZG01000013.1"/>
</dbReference>
<evidence type="ECO:0008006" key="5">
    <source>
        <dbReference type="Google" id="ProtNLM"/>
    </source>
</evidence>
<feature type="transmembrane region" description="Helical" evidence="2">
    <location>
        <begin position="247"/>
        <end position="270"/>
    </location>
</feature>
<feature type="compositionally biased region" description="Low complexity" evidence="1">
    <location>
        <begin position="153"/>
        <end position="177"/>
    </location>
</feature>
<feature type="compositionally biased region" description="Polar residues" evidence="1">
    <location>
        <begin position="133"/>
        <end position="152"/>
    </location>
</feature>
<proteinExistence type="predicted"/>
<keyword evidence="2" id="KW-1133">Transmembrane helix</keyword>
<accession>A0A1M6DME6</accession>
<reference evidence="3 4" key="1">
    <citation type="submission" date="2016-11" db="EMBL/GenBank/DDBJ databases">
        <authorList>
            <person name="Jaros S."/>
            <person name="Januszkiewicz K."/>
            <person name="Wedrychowicz H."/>
        </authorList>
    </citation>
    <scope>NUCLEOTIDE SEQUENCE [LARGE SCALE GENOMIC DNA]</scope>
    <source>
        <strain evidence="3 4">DSM 12906</strain>
    </source>
</reference>
<dbReference type="STRING" id="1123357.SAMN02745244_00973"/>
<organism evidence="3 4">
    <name type="scientific">Tessaracoccus bendigoensis DSM 12906</name>
    <dbReference type="NCBI Taxonomy" id="1123357"/>
    <lineage>
        <taxon>Bacteria</taxon>
        <taxon>Bacillati</taxon>
        <taxon>Actinomycetota</taxon>
        <taxon>Actinomycetes</taxon>
        <taxon>Propionibacteriales</taxon>
        <taxon>Propionibacteriaceae</taxon>
        <taxon>Tessaracoccus</taxon>
    </lineage>
</organism>
<sequence length="298" mass="33023">MSNQQWNSGQGSNEWAPQQPAREWGQESAQDWGQAQPQTSAQEWGQAQPQTSGQEWGQQPPAQDWSQTQQQPAHDWGQAQPQTSAQDWSQAQQQPTHDWGQAQPQTSGQEWGQQPPAQDWNQAQQPAHDWGQAQPQTSGQEWGQQAPAQDWNQAQPWGQAQPQAPGQDWNQQQGWQGQQLPVAPQQFQQPVAPKGSPFDFSFKMLSLPGAAGLIFTLGVIAIGIEWLFSFIYLLTSGSEFYFARLPAILNSLFGGLAGALFKILVLRVLIEIGIVGSRLLKKAEEEPEPNAEETAEEA</sequence>
<gene>
    <name evidence="3" type="ORF">SAMN02745244_00973</name>
</gene>